<evidence type="ECO:0000313" key="1">
    <source>
        <dbReference type="EMBL" id="OEO32766.1"/>
    </source>
</evidence>
<reference evidence="1 2" key="1">
    <citation type="journal article" date="2015" name="Genome Announc.">
        <title>Genome Assemblies of Three Soil-Associated Devosia species: D. insulae, D. limi, and D. soli.</title>
        <authorList>
            <person name="Hassan Y.I."/>
            <person name="Lepp D."/>
            <person name="Zhou T."/>
        </authorList>
    </citation>
    <scope>NUCLEOTIDE SEQUENCE [LARGE SCALE GENOMIC DNA]</scope>
    <source>
        <strain evidence="1 2">DS-56</strain>
    </source>
</reference>
<accession>A0A1E5XVZ2</accession>
<gene>
    <name evidence="1" type="ORF">VW23_009980</name>
</gene>
<evidence type="ECO:0000313" key="2">
    <source>
        <dbReference type="Proteomes" id="UP000095463"/>
    </source>
</evidence>
<dbReference type="Proteomes" id="UP000095463">
    <property type="component" value="Unassembled WGS sequence"/>
</dbReference>
<keyword evidence="2" id="KW-1185">Reference proteome</keyword>
<sequence length="518" mass="54209">MVGVPFNPRQPTGLVDTSHAAANAAQDPLLSLYLAQNGFESAGAKPDLTENLARAAGQGLTFGWGDELLSFGQAGLDQLLHGDDGKDFWQRYDSSVARERRNLEAFRQENPIVAYGAEILGSLPTALVTGGTGTATGLGRIGTNLLVNGVQGAFYGAGAASGDTLADRGWGAATGAAGGMAAGVALDAAGNAVNAGLKAGAKYLADSKTIAAAPSGAAVKATAEAAREAAESADVVLTPTATSLLKQDLGQTLVGEGVTVRGEMVANYDRVRGSMRLLDQFADEPMTIKSFRRLYESFEYAARSEMPGEAEVAKSMLKQLDSFMDGLPQEAFKGTGDGVEAAAQWRAAKAQLAKFERTNIIETAIENARTFGDNFPEGLKNEFREILRSGEKKAKLSPEDIAGIKHFIQGDNINKALKFLSEADLRGALDELPIPKIVGRMAQPFVRGAARGQIGQNAQRSADIVRATAALGEAIPPVPTGTLDLRALAPGLGNNDGVHIIVNGGNPLLPPYVDDRSY</sequence>
<proteinExistence type="predicted"/>
<dbReference type="EMBL" id="LAJE02000056">
    <property type="protein sequence ID" value="OEO32766.1"/>
    <property type="molecule type" value="Genomic_DNA"/>
</dbReference>
<dbReference type="RefSeq" id="WP_069908101.1">
    <property type="nucleotide sequence ID" value="NZ_LAJE02000056.1"/>
</dbReference>
<dbReference type="OrthoDB" id="7754877at2"/>
<comment type="caution">
    <text evidence="1">The sequence shown here is derived from an EMBL/GenBank/DDBJ whole genome shotgun (WGS) entry which is preliminary data.</text>
</comment>
<name>A0A1E5XVZ2_9HYPH</name>
<dbReference type="AlphaFoldDB" id="A0A1E5XVZ2"/>
<organism evidence="1 2">
    <name type="scientific">Devosia insulae DS-56</name>
    <dbReference type="NCBI Taxonomy" id="1116389"/>
    <lineage>
        <taxon>Bacteria</taxon>
        <taxon>Pseudomonadati</taxon>
        <taxon>Pseudomonadota</taxon>
        <taxon>Alphaproteobacteria</taxon>
        <taxon>Hyphomicrobiales</taxon>
        <taxon>Devosiaceae</taxon>
        <taxon>Devosia</taxon>
    </lineage>
</organism>
<protein>
    <submittedName>
        <fullName evidence="1">Uncharacterized protein</fullName>
    </submittedName>
</protein>